<evidence type="ECO:0000313" key="1">
    <source>
        <dbReference type="EMBL" id="KAF3545474.1"/>
    </source>
</evidence>
<reference evidence="1 2" key="1">
    <citation type="journal article" date="2020" name="BMC Genomics">
        <title>Intraspecific diversification of the crop wild relative Brassica cretica Lam. using demographic model selection.</title>
        <authorList>
            <person name="Kioukis A."/>
            <person name="Michalopoulou V.A."/>
            <person name="Briers L."/>
            <person name="Pirintsos S."/>
            <person name="Studholme D.J."/>
            <person name="Pavlidis P."/>
            <person name="Sarris P.F."/>
        </authorList>
    </citation>
    <scope>NUCLEOTIDE SEQUENCE [LARGE SCALE GENOMIC DNA]</scope>
    <source>
        <strain evidence="2">cv. PFS-1207/04</strain>
    </source>
</reference>
<keyword evidence="2" id="KW-1185">Reference proteome</keyword>
<gene>
    <name evidence="1" type="ORF">DY000_02003637</name>
</gene>
<organism evidence="1 2">
    <name type="scientific">Brassica cretica</name>
    <name type="common">Mustard</name>
    <dbReference type="NCBI Taxonomy" id="69181"/>
    <lineage>
        <taxon>Eukaryota</taxon>
        <taxon>Viridiplantae</taxon>
        <taxon>Streptophyta</taxon>
        <taxon>Embryophyta</taxon>
        <taxon>Tracheophyta</taxon>
        <taxon>Spermatophyta</taxon>
        <taxon>Magnoliopsida</taxon>
        <taxon>eudicotyledons</taxon>
        <taxon>Gunneridae</taxon>
        <taxon>Pentapetalae</taxon>
        <taxon>rosids</taxon>
        <taxon>malvids</taxon>
        <taxon>Brassicales</taxon>
        <taxon>Brassicaceae</taxon>
        <taxon>Brassiceae</taxon>
        <taxon>Brassica</taxon>
    </lineage>
</organism>
<name>A0ABQ7C1M8_BRACR</name>
<protein>
    <submittedName>
        <fullName evidence="1">Uncharacterized protein</fullName>
    </submittedName>
</protein>
<proteinExistence type="predicted"/>
<evidence type="ECO:0000313" key="2">
    <source>
        <dbReference type="Proteomes" id="UP000266723"/>
    </source>
</evidence>
<comment type="caution">
    <text evidence="1">The sequence shown here is derived from an EMBL/GenBank/DDBJ whole genome shotgun (WGS) entry which is preliminary data.</text>
</comment>
<sequence>MRCGVVQEDFLSAWEFVWSCGKCGWCLLSCLRLGSSLLSPVRSPLPWSVLPYYLVRGYGAYAQLREVLE</sequence>
<accession>A0ABQ7C1M8</accession>
<dbReference type="Proteomes" id="UP000266723">
    <property type="component" value="Unassembled WGS sequence"/>
</dbReference>
<dbReference type="EMBL" id="QGKV02000832">
    <property type="protein sequence ID" value="KAF3545474.1"/>
    <property type="molecule type" value="Genomic_DNA"/>
</dbReference>